<feature type="compositionally biased region" description="Low complexity" evidence="5">
    <location>
        <begin position="288"/>
        <end position="306"/>
    </location>
</feature>
<feature type="compositionally biased region" description="Polar residues" evidence="5">
    <location>
        <begin position="317"/>
        <end position="328"/>
    </location>
</feature>
<dbReference type="EMBL" id="MU864358">
    <property type="protein sequence ID" value="KAK4191667.1"/>
    <property type="molecule type" value="Genomic_DNA"/>
</dbReference>
<reference evidence="8" key="2">
    <citation type="submission" date="2023-05" db="EMBL/GenBank/DDBJ databases">
        <authorList>
            <consortium name="Lawrence Berkeley National Laboratory"/>
            <person name="Steindorff A."/>
            <person name="Hensen N."/>
            <person name="Bonometti L."/>
            <person name="Westerberg I."/>
            <person name="Brannstrom I.O."/>
            <person name="Guillou S."/>
            <person name="Cros-Aarteil S."/>
            <person name="Calhoun S."/>
            <person name="Haridas S."/>
            <person name="Kuo A."/>
            <person name="Mondo S."/>
            <person name="Pangilinan J."/>
            <person name="Riley R."/>
            <person name="Labutti K."/>
            <person name="Andreopoulos B."/>
            <person name="Lipzen A."/>
            <person name="Chen C."/>
            <person name="Yanf M."/>
            <person name="Daum C."/>
            <person name="Ng V."/>
            <person name="Clum A."/>
            <person name="Ohm R."/>
            <person name="Martin F."/>
            <person name="Silar P."/>
            <person name="Natvig D."/>
            <person name="Lalanne C."/>
            <person name="Gautier V."/>
            <person name="Ament-Velasquez S.L."/>
            <person name="Kruys A."/>
            <person name="Hutchinson M.I."/>
            <person name="Powell A.J."/>
            <person name="Barry K."/>
            <person name="Miller A.N."/>
            <person name="Grigoriev I.V."/>
            <person name="Debuchy R."/>
            <person name="Gladieux P."/>
            <person name="Thoren M.H."/>
            <person name="Johannesson H."/>
        </authorList>
    </citation>
    <scope>NUCLEOTIDE SEQUENCE</scope>
    <source>
        <strain evidence="8">PSN309</strain>
    </source>
</reference>
<evidence type="ECO:0000259" key="7">
    <source>
        <dbReference type="PROSITE" id="PS51294"/>
    </source>
</evidence>
<keyword evidence="9" id="KW-1185">Reference proteome</keyword>
<dbReference type="PROSITE" id="PS51294">
    <property type="entry name" value="HTH_MYB"/>
    <property type="match status" value="2"/>
</dbReference>
<dbReference type="FunFam" id="1.10.10.60:FF:000355">
    <property type="entry name" value="Transcription factor MYB124"/>
    <property type="match status" value="1"/>
</dbReference>
<dbReference type="SMART" id="SM00717">
    <property type="entry name" value="SANT"/>
    <property type="match status" value="2"/>
</dbReference>
<dbReference type="SUPFAM" id="SSF46689">
    <property type="entry name" value="Homeodomain-like"/>
    <property type="match status" value="1"/>
</dbReference>
<feature type="domain" description="HTH myb-type" evidence="7">
    <location>
        <begin position="9"/>
        <end position="57"/>
    </location>
</feature>
<dbReference type="Pfam" id="PF13921">
    <property type="entry name" value="Myb_DNA-bind_6"/>
    <property type="match status" value="1"/>
</dbReference>
<feature type="compositionally biased region" description="Polar residues" evidence="5">
    <location>
        <begin position="256"/>
        <end position="267"/>
    </location>
</feature>
<evidence type="ECO:0000256" key="3">
    <source>
        <dbReference type="ARBA" id="ARBA00023125"/>
    </source>
</evidence>
<keyword evidence="2" id="KW-0677">Repeat</keyword>
<evidence type="ECO:0000256" key="2">
    <source>
        <dbReference type="ARBA" id="ARBA00022737"/>
    </source>
</evidence>
<evidence type="ECO:0000256" key="1">
    <source>
        <dbReference type="ARBA" id="ARBA00004123"/>
    </source>
</evidence>
<dbReference type="GO" id="GO:0000278">
    <property type="term" value="P:mitotic cell cycle"/>
    <property type="evidence" value="ECO:0007669"/>
    <property type="project" value="TreeGrafter"/>
</dbReference>
<dbReference type="Gene3D" id="1.10.10.60">
    <property type="entry name" value="Homeodomain-like"/>
    <property type="match status" value="2"/>
</dbReference>
<dbReference type="GO" id="GO:0050891">
    <property type="term" value="P:multicellular organismal-level water homeostasis"/>
    <property type="evidence" value="ECO:0007669"/>
    <property type="project" value="UniProtKB-ARBA"/>
</dbReference>
<feature type="compositionally biased region" description="Basic and acidic residues" evidence="5">
    <location>
        <begin position="350"/>
        <end position="360"/>
    </location>
</feature>
<dbReference type="GO" id="GO:0033993">
    <property type="term" value="P:response to lipid"/>
    <property type="evidence" value="ECO:0007669"/>
    <property type="project" value="UniProtKB-ARBA"/>
</dbReference>
<dbReference type="PANTHER" id="PTHR45614:SF25">
    <property type="entry name" value="MYB PROTEIN"/>
    <property type="match status" value="1"/>
</dbReference>
<dbReference type="Proteomes" id="UP001302126">
    <property type="component" value="Unassembled WGS sequence"/>
</dbReference>
<dbReference type="InterPro" id="IPR001005">
    <property type="entry name" value="SANT/Myb"/>
</dbReference>
<dbReference type="GO" id="GO:1901002">
    <property type="term" value="P:positive regulation of response to salt stress"/>
    <property type="evidence" value="ECO:0007669"/>
    <property type="project" value="UniProtKB-ARBA"/>
</dbReference>
<gene>
    <name evidence="8" type="ORF">QBC35DRAFT_294762</name>
</gene>
<dbReference type="GO" id="GO:1902806">
    <property type="term" value="P:regulation of cell cycle G1/S phase transition"/>
    <property type="evidence" value="ECO:0007669"/>
    <property type="project" value="UniProtKB-ARBA"/>
</dbReference>
<comment type="caution">
    <text evidence="8">The sequence shown here is derived from an EMBL/GenBank/DDBJ whole genome shotgun (WGS) entry which is preliminary data.</text>
</comment>
<dbReference type="InterPro" id="IPR017930">
    <property type="entry name" value="Myb_dom"/>
</dbReference>
<feature type="domain" description="Myb-like" evidence="6">
    <location>
        <begin position="58"/>
        <end position="105"/>
    </location>
</feature>
<dbReference type="GO" id="GO:1902584">
    <property type="term" value="P:positive regulation of response to water deprivation"/>
    <property type="evidence" value="ECO:0007669"/>
    <property type="project" value="UniProtKB-ARBA"/>
</dbReference>
<keyword evidence="4" id="KW-0539">Nucleus</keyword>
<protein>
    <submittedName>
        <fullName evidence="8">Myb-like DNA-binding protein</fullName>
    </submittedName>
</protein>
<feature type="domain" description="Myb-like" evidence="6">
    <location>
        <begin position="6"/>
        <end position="57"/>
    </location>
</feature>
<feature type="region of interest" description="Disordered" evidence="5">
    <location>
        <begin position="145"/>
        <end position="370"/>
    </location>
</feature>
<dbReference type="GO" id="GO:0005634">
    <property type="term" value="C:nucleus"/>
    <property type="evidence" value="ECO:0007669"/>
    <property type="project" value="UniProtKB-SubCell"/>
</dbReference>
<name>A0AAN6X5B6_9PEZI</name>
<dbReference type="InterPro" id="IPR050560">
    <property type="entry name" value="MYB_TF"/>
</dbReference>
<dbReference type="GO" id="GO:0000981">
    <property type="term" value="F:DNA-binding transcription factor activity, RNA polymerase II-specific"/>
    <property type="evidence" value="ECO:0007669"/>
    <property type="project" value="TreeGrafter"/>
</dbReference>
<evidence type="ECO:0000313" key="8">
    <source>
        <dbReference type="EMBL" id="KAK4191667.1"/>
    </source>
</evidence>
<evidence type="ECO:0000313" key="9">
    <source>
        <dbReference type="Proteomes" id="UP001302126"/>
    </source>
</evidence>
<feature type="compositionally biased region" description="Low complexity" evidence="5">
    <location>
        <begin position="329"/>
        <end position="348"/>
    </location>
</feature>
<dbReference type="GO" id="GO:0032875">
    <property type="term" value="P:regulation of DNA endoreduplication"/>
    <property type="evidence" value="ECO:0007669"/>
    <property type="project" value="UniProtKB-ARBA"/>
</dbReference>
<dbReference type="CDD" id="cd00167">
    <property type="entry name" value="SANT"/>
    <property type="match status" value="2"/>
</dbReference>
<dbReference type="PANTHER" id="PTHR45614">
    <property type="entry name" value="MYB PROTEIN-RELATED"/>
    <property type="match status" value="1"/>
</dbReference>
<evidence type="ECO:0000259" key="6">
    <source>
        <dbReference type="PROSITE" id="PS50090"/>
    </source>
</evidence>
<evidence type="ECO:0000256" key="5">
    <source>
        <dbReference type="SAM" id="MobiDB-lite"/>
    </source>
</evidence>
<dbReference type="GO" id="GO:2000037">
    <property type="term" value="P:regulation of stomatal complex patterning"/>
    <property type="evidence" value="ECO:0007669"/>
    <property type="project" value="UniProtKB-ARBA"/>
</dbReference>
<organism evidence="8 9">
    <name type="scientific">Podospora australis</name>
    <dbReference type="NCBI Taxonomy" id="1536484"/>
    <lineage>
        <taxon>Eukaryota</taxon>
        <taxon>Fungi</taxon>
        <taxon>Dikarya</taxon>
        <taxon>Ascomycota</taxon>
        <taxon>Pezizomycotina</taxon>
        <taxon>Sordariomycetes</taxon>
        <taxon>Sordariomycetidae</taxon>
        <taxon>Sordariales</taxon>
        <taxon>Podosporaceae</taxon>
        <taxon>Podospora</taxon>
    </lineage>
</organism>
<dbReference type="GO" id="GO:0045944">
    <property type="term" value="P:positive regulation of transcription by RNA polymerase II"/>
    <property type="evidence" value="ECO:0007669"/>
    <property type="project" value="TreeGrafter"/>
</dbReference>
<sequence length="370" mass="41891">MSISGPTQHKRGPWSQNEDAYLMSLIQTQGPLNWVRIAAMLGTRSPKQCRERYHQNLKPTLNHDPITAEEGVMIERLVRQHGKRWAEIARHLPGRSDNAVKNWWNGSQNRRKRLDKRKAGHLAYDERTGMATGLSPMVPRTISMPQNSLPHYMPPQHHHHQHTRPLPPPLPLLPSAMHYGMETPLSSPTYSPDSEAAPSLISDSGSHYGTSPRYYDSRPLQDYGSPTSPQHHKPRPCRQELSLPPLKMTHDGGMYSPQSSVSPTDNKLPSLKDQDNPIHPYLSAQSTSPRFSPVVPVQQFPQQESPRSQHQPCEYFPSTQPWRTQLPTAPSSPSASMPPIQNLQLNEQLNEERTRDERGGARMSVHKLLQ</sequence>
<reference evidence="8" key="1">
    <citation type="journal article" date="2023" name="Mol. Phylogenet. Evol.">
        <title>Genome-scale phylogeny and comparative genomics of the fungal order Sordariales.</title>
        <authorList>
            <person name="Hensen N."/>
            <person name="Bonometti L."/>
            <person name="Westerberg I."/>
            <person name="Brannstrom I.O."/>
            <person name="Guillou S."/>
            <person name="Cros-Aarteil S."/>
            <person name="Calhoun S."/>
            <person name="Haridas S."/>
            <person name="Kuo A."/>
            <person name="Mondo S."/>
            <person name="Pangilinan J."/>
            <person name="Riley R."/>
            <person name="LaButti K."/>
            <person name="Andreopoulos B."/>
            <person name="Lipzen A."/>
            <person name="Chen C."/>
            <person name="Yan M."/>
            <person name="Daum C."/>
            <person name="Ng V."/>
            <person name="Clum A."/>
            <person name="Steindorff A."/>
            <person name="Ohm R.A."/>
            <person name="Martin F."/>
            <person name="Silar P."/>
            <person name="Natvig D.O."/>
            <person name="Lalanne C."/>
            <person name="Gautier V."/>
            <person name="Ament-Velasquez S.L."/>
            <person name="Kruys A."/>
            <person name="Hutchinson M.I."/>
            <person name="Powell A.J."/>
            <person name="Barry K."/>
            <person name="Miller A.N."/>
            <person name="Grigoriev I.V."/>
            <person name="Debuchy R."/>
            <person name="Gladieux P."/>
            <person name="Hiltunen Thoren M."/>
            <person name="Johannesson H."/>
        </authorList>
    </citation>
    <scope>NUCLEOTIDE SEQUENCE</scope>
    <source>
        <strain evidence="8">PSN309</strain>
    </source>
</reference>
<accession>A0AAN6X5B6</accession>
<dbReference type="PROSITE" id="PS50090">
    <property type="entry name" value="MYB_LIKE"/>
    <property type="match status" value="2"/>
</dbReference>
<dbReference type="InterPro" id="IPR009057">
    <property type="entry name" value="Homeodomain-like_sf"/>
</dbReference>
<proteinExistence type="predicted"/>
<keyword evidence="3 8" id="KW-0238">DNA-binding</keyword>
<dbReference type="AlphaFoldDB" id="A0AAN6X5B6"/>
<evidence type="ECO:0000256" key="4">
    <source>
        <dbReference type="ARBA" id="ARBA00023242"/>
    </source>
</evidence>
<comment type="subcellular location">
    <subcellularLocation>
        <location evidence="1">Nucleus</location>
    </subcellularLocation>
</comment>
<dbReference type="GO" id="GO:0000978">
    <property type="term" value="F:RNA polymerase II cis-regulatory region sequence-specific DNA binding"/>
    <property type="evidence" value="ECO:0007669"/>
    <property type="project" value="TreeGrafter"/>
</dbReference>
<feature type="domain" description="HTH myb-type" evidence="7">
    <location>
        <begin position="58"/>
        <end position="112"/>
    </location>
</feature>